<name>A0A7J7LDW2_9MAGN</name>
<organism evidence="1 2">
    <name type="scientific">Kingdonia uniflora</name>
    <dbReference type="NCBI Taxonomy" id="39325"/>
    <lineage>
        <taxon>Eukaryota</taxon>
        <taxon>Viridiplantae</taxon>
        <taxon>Streptophyta</taxon>
        <taxon>Embryophyta</taxon>
        <taxon>Tracheophyta</taxon>
        <taxon>Spermatophyta</taxon>
        <taxon>Magnoliopsida</taxon>
        <taxon>Ranunculales</taxon>
        <taxon>Circaeasteraceae</taxon>
        <taxon>Kingdonia</taxon>
    </lineage>
</organism>
<dbReference type="Proteomes" id="UP000541444">
    <property type="component" value="Unassembled WGS sequence"/>
</dbReference>
<protein>
    <submittedName>
        <fullName evidence="1">Uncharacterized protein</fullName>
    </submittedName>
</protein>
<dbReference type="PANTHER" id="PTHR47457">
    <property type="entry name" value="OS05G0345500 PROTEIN"/>
    <property type="match status" value="1"/>
</dbReference>
<proteinExistence type="predicted"/>
<dbReference type="PANTHER" id="PTHR47457:SF1">
    <property type="entry name" value="BTB DOMAIN-CONTAINING PROTEIN-RELATED"/>
    <property type="match status" value="1"/>
</dbReference>
<gene>
    <name evidence="1" type="ORF">GIB67_042230</name>
</gene>
<accession>A0A7J7LDW2</accession>
<sequence length="143" mass="16247">MMEMKEKWMTKTSSKTDNEGHEEWVLLKFLESWELSDVLFVFGAKVVPAYKVILGAGASGCFPLMPLDLLKKLEKSIFNIQIPVIGQLVTEAIEYLDSGMQQGNNQNVIYQHRRSSFKELQYICDGDNNGVIYFAGTSYGEHQ</sequence>
<dbReference type="AlphaFoldDB" id="A0A7J7LDW2"/>
<evidence type="ECO:0000313" key="2">
    <source>
        <dbReference type="Proteomes" id="UP000541444"/>
    </source>
</evidence>
<keyword evidence="2" id="KW-1185">Reference proteome</keyword>
<evidence type="ECO:0000313" key="1">
    <source>
        <dbReference type="EMBL" id="KAF6140817.1"/>
    </source>
</evidence>
<reference evidence="1 2" key="1">
    <citation type="journal article" date="2020" name="IScience">
        <title>Genome Sequencing of the Endangered Kingdonia uniflora (Circaeasteraceae, Ranunculales) Reveals Potential Mechanisms of Evolutionary Specialization.</title>
        <authorList>
            <person name="Sun Y."/>
            <person name="Deng T."/>
            <person name="Zhang A."/>
            <person name="Moore M.J."/>
            <person name="Landis J.B."/>
            <person name="Lin N."/>
            <person name="Zhang H."/>
            <person name="Zhang X."/>
            <person name="Huang J."/>
            <person name="Zhang X."/>
            <person name="Sun H."/>
            <person name="Wang H."/>
        </authorList>
    </citation>
    <scope>NUCLEOTIDE SEQUENCE [LARGE SCALE GENOMIC DNA]</scope>
    <source>
        <strain evidence="1">TB1705</strain>
        <tissue evidence="1">Leaf</tissue>
    </source>
</reference>
<dbReference type="EMBL" id="JACGCM010002347">
    <property type="protein sequence ID" value="KAF6140817.1"/>
    <property type="molecule type" value="Genomic_DNA"/>
</dbReference>
<comment type="caution">
    <text evidence="1">The sequence shown here is derived from an EMBL/GenBank/DDBJ whole genome shotgun (WGS) entry which is preliminary data.</text>
</comment>
<dbReference type="OrthoDB" id="2001725at2759"/>